<dbReference type="GO" id="GO:0009408">
    <property type="term" value="P:response to heat"/>
    <property type="evidence" value="ECO:0007669"/>
    <property type="project" value="UniProtKB-ARBA"/>
</dbReference>
<dbReference type="GO" id="GO:0140662">
    <property type="term" value="F:ATP-dependent protein folding chaperone"/>
    <property type="evidence" value="ECO:0007669"/>
    <property type="project" value="InterPro"/>
</dbReference>
<comment type="caution">
    <text evidence="9">Lacks conserved residue(s) required for the propagation of feature annotation.</text>
</comment>
<feature type="compositionally biased region" description="Gly residues" evidence="12">
    <location>
        <begin position="530"/>
        <end position="544"/>
    </location>
</feature>
<evidence type="ECO:0000313" key="13">
    <source>
        <dbReference type="EMBL" id="RLY92178.1"/>
    </source>
</evidence>
<sequence length="544" mass="56816">MAKMIAFDEEARRGLEKGLNTLADAVKVTLGPRGRNVVLEKSWGAPTITNDGVSIAKEIELEEPYEKIGAELVKEVAKKTDDVAGDGTTTATVLAQALVKEGLRNVAAGADPLSLKRGIEKAVASVTEQLLSSAKEIETEEEIAATASISAADPEIGKLIAEAMEKVGKEGVITVEESNTFGLDLELTEGMRFDKGYLSGYFVTDADRQEAVLEDPYILIVNSKISAVKDLVPVLEKVMQAGKPLLIIAEDVDGEALAMLVLNKMRGAVKSVAVKAPGFGDRRKAQLADIAILTGGQVITEEVGLSLESATIDLLGQARKVVVTKDETTIVDGAGTQEEIEGRVAQIRAEINNSDSDYDREKLQERLAKLAGGVAVLKAGAATEVELKERKHRIEDAVRNAKAAVEEGIVAGGGVALIQAGAKVFDSLNLSGDEATGANIVKVAIDAPLKQIALNAGMEPGVVVDKVRGLETGWGLNAATGEYEDLMAAGINDPVKVTRSALQNAASIAGLFLTTEAVVADKPEPEAAGAGAGADPMGGMGGMM</sequence>
<dbReference type="GO" id="GO:0005524">
    <property type="term" value="F:ATP binding"/>
    <property type="evidence" value="ECO:0007669"/>
    <property type="project" value="UniProtKB-UniRule"/>
</dbReference>
<dbReference type="Pfam" id="PF00118">
    <property type="entry name" value="Cpn60_TCP1"/>
    <property type="match status" value="1"/>
</dbReference>
<dbReference type="NCBIfam" id="NF000592">
    <property type="entry name" value="PRK00013.1"/>
    <property type="match status" value="1"/>
</dbReference>
<feature type="binding site" evidence="9">
    <location>
        <position position="413"/>
    </location>
    <ligand>
        <name>ATP</name>
        <dbReference type="ChEBI" id="CHEBI:30616"/>
    </ligand>
</feature>
<keyword evidence="9" id="KW-0963">Cytoplasm</keyword>
<evidence type="ECO:0000256" key="4">
    <source>
        <dbReference type="ARBA" id="ARBA00022741"/>
    </source>
</evidence>
<dbReference type="InterPro" id="IPR001844">
    <property type="entry name" value="Cpn60/GroEL"/>
</dbReference>
<dbReference type="SUPFAM" id="SSF48592">
    <property type="entry name" value="GroEL equatorial domain-like"/>
    <property type="match status" value="1"/>
</dbReference>
<dbReference type="GO" id="GO:0005737">
    <property type="term" value="C:cytoplasm"/>
    <property type="evidence" value="ECO:0007669"/>
    <property type="project" value="UniProtKB-SubCell"/>
</dbReference>
<dbReference type="AlphaFoldDB" id="A0A3L9L1Z2"/>
<feature type="binding site" evidence="9">
    <location>
        <begin position="29"/>
        <end position="32"/>
    </location>
    <ligand>
        <name>ATP</name>
        <dbReference type="ChEBI" id="CHEBI:30616"/>
    </ligand>
</feature>
<dbReference type="RefSeq" id="WP_012398905.1">
    <property type="nucleotide sequence ID" value="NZ_PHOA01000020.1"/>
</dbReference>
<dbReference type="InterPro" id="IPR002423">
    <property type="entry name" value="Cpn60/GroEL/TCP-1"/>
</dbReference>
<comment type="function">
    <text evidence="9 11">Together with its co-chaperonin GroES, plays an essential role in assisting protein folding. The GroEL-GroES system forms a nano-cage that allows encapsulation of the non-native substrate proteins and provides a physical environment optimized to promote and accelerate protein folding.</text>
</comment>
<dbReference type="SUPFAM" id="SSF52029">
    <property type="entry name" value="GroEL apical domain-like"/>
    <property type="match status" value="1"/>
</dbReference>
<dbReference type="NCBIfam" id="NF009487">
    <property type="entry name" value="PRK12849.1"/>
    <property type="match status" value="1"/>
</dbReference>
<dbReference type="OrthoDB" id="9766614at2"/>
<keyword evidence="6 9" id="KW-0143">Chaperone</keyword>
<dbReference type="EMBL" id="RDEX01000002">
    <property type="protein sequence ID" value="RLY92178.1"/>
    <property type="molecule type" value="Genomic_DNA"/>
</dbReference>
<evidence type="ECO:0000256" key="7">
    <source>
        <dbReference type="ARBA" id="ARBA00023235"/>
    </source>
</evidence>
<dbReference type="Gene3D" id="3.30.260.10">
    <property type="entry name" value="TCP-1-like chaperonin intermediate domain"/>
    <property type="match status" value="1"/>
</dbReference>
<feature type="binding site" evidence="9">
    <location>
        <begin position="477"/>
        <end position="479"/>
    </location>
    <ligand>
        <name>ATP</name>
        <dbReference type="ChEBI" id="CHEBI:30616"/>
    </ligand>
</feature>
<protein>
    <recommendedName>
        <fullName evidence="9">Chaperonin GroEL</fullName>
        <ecNumber evidence="9">5.6.1.7</ecNumber>
    </recommendedName>
    <alternativeName>
        <fullName evidence="9">60 kDa chaperonin</fullName>
    </alternativeName>
    <alternativeName>
        <fullName evidence="9">Chaperonin-60</fullName>
        <shortName evidence="9">Cpn60</shortName>
    </alternativeName>
</protein>
<evidence type="ECO:0000256" key="6">
    <source>
        <dbReference type="ARBA" id="ARBA00023186"/>
    </source>
</evidence>
<dbReference type="GO" id="GO:0051082">
    <property type="term" value="F:unfolded protein binding"/>
    <property type="evidence" value="ECO:0007669"/>
    <property type="project" value="UniProtKB-UniRule"/>
</dbReference>
<keyword evidence="4 9" id="KW-0547">Nucleotide-binding</keyword>
<organism evidence="13 14">
    <name type="scientific">Kocuria tytonicola</name>
    <dbReference type="NCBI Taxonomy" id="2055946"/>
    <lineage>
        <taxon>Bacteria</taxon>
        <taxon>Bacillati</taxon>
        <taxon>Actinomycetota</taxon>
        <taxon>Actinomycetes</taxon>
        <taxon>Micrococcales</taxon>
        <taxon>Micrococcaceae</taxon>
        <taxon>Kocuria</taxon>
    </lineage>
</organism>
<evidence type="ECO:0000256" key="9">
    <source>
        <dbReference type="HAMAP-Rule" id="MF_00600"/>
    </source>
</evidence>
<evidence type="ECO:0000256" key="3">
    <source>
        <dbReference type="ARBA" id="ARBA00006607"/>
    </source>
</evidence>
<dbReference type="InterPro" id="IPR027409">
    <property type="entry name" value="GroEL-like_apical_dom_sf"/>
</dbReference>
<dbReference type="InterPro" id="IPR018370">
    <property type="entry name" value="Chaperonin_Cpn60_CS"/>
</dbReference>
<evidence type="ECO:0000256" key="10">
    <source>
        <dbReference type="RuleBase" id="RU000418"/>
    </source>
</evidence>
<evidence type="ECO:0000313" key="14">
    <source>
        <dbReference type="Proteomes" id="UP000277871"/>
    </source>
</evidence>
<dbReference type="NCBIfam" id="NF009488">
    <property type="entry name" value="PRK12850.1"/>
    <property type="match status" value="1"/>
</dbReference>
<evidence type="ECO:0000256" key="11">
    <source>
        <dbReference type="RuleBase" id="RU000419"/>
    </source>
</evidence>
<dbReference type="Gene3D" id="3.50.7.10">
    <property type="entry name" value="GroEL"/>
    <property type="match status" value="1"/>
</dbReference>
<comment type="subunit">
    <text evidence="9 11">Forms a cylinder of 14 subunits composed of two heptameric rings stacked back-to-back. Interacts with the co-chaperonin GroES.</text>
</comment>
<keyword evidence="5 9" id="KW-0067">ATP-binding</keyword>
<proteinExistence type="inferred from homology"/>
<keyword evidence="14" id="KW-1185">Reference proteome</keyword>
<evidence type="ECO:0000256" key="8">
    <source>
        <dbReference type="ARBA" id="ARBA00025702"/>
    </source>
</evidence>
<gene>
    <name evidence="9 13" type="primary">groL</name>
    <name evidence="9" type="synonym">groEL</name>
    <name evidence="13" type="ORF">EAE32_08405</name>
</gene>
<comment type="subcellular location">
    <subcellularLocation>
        <location evidence="2">Cell surface</location>
    </subcellularLocation>
    <subcellularLocation>
        <location evidence="9">Cytoplasm</location>
    </subcellularLocation>
    <subcellularLocation>
        <location evidence="8">Secreted</location>
        <location evidence="8">Capsule</location>
    </subcellularLocation>
    <subcellularLocation>
        <location evidence="1">Secreted</location>
        <location evidence="1">Cell wall</location>
    </subcellularLocation>
</comment>
<dbReference type="InterPro" id="IPR027410">
    <property type="entry name" value="TCP-1-like_intermed_sf"/>
</dbReference>
<dbReference type="FunFam" id="3.50.7.10:FF:000001">
    <property type="entry name" value="60 kDa chaperonin"/>
    <property type="match status" value="1"/>
</dbReference>
<feature type="binding site" evidence="9">
    <location>
        <begin position="86"/>
        <end position="90"/>
    </location>
    <ligand>
        <name>ATP</name>
        <dbReference type="ChEBI" id="CHEBI:30616"/>
    </ligand>
</feature>
<dbReference type="CDD" id="cd03344">
    <property type="entry name" value="GroEL"/>
    <property type="match status" value="1"/>
</dbReference>
<dbReference type="PRINTS" id="PR00298">
    <property type="entry name" value="CHAPERONIN60"/>
</dbReference>
<dbReference type="EC" id="5.6.1.7" evidence="9"/>
<reference evidence="13 14" key="1">
    <citation type="submission" date="2018-10" db="EMBL/GenBank/DDBJ databases">
        <title>Kocuria tytonicola, new bacteria from the preen glands of American barn owls (Tyto furcata).</title>
        <authorList>
            <person name="Braun M.S."/>
            <person name="Wang E."/>
            <person name="Zimmermann S."/>
            <person name="Boutin S."/>
            <person name="Wagner H."/>
            <person name="Wink M."/>
        </authorList>
    </citation>
    <scope>NUCLEOTIDE SEQUENCE [LARGE SCALE GENOMIC DNA]</scope>
    <source>
        <strain evidence="13 14">473</strain>
    </source>
</reference>
<dbReference type="GO" id="GO:0042026">
    <property type="term" value="P:protein refolding"/>
    <property type="evidence" value="ECO:0007669"/>
    <property type="project" value="UniProtKB-UniRule"/>
</dbReference>
<dbReference type="NCBIfam" id="TIGR02348">
    <property type="entry name" value="GroEL"/>
    <property type="match status" value="1"/>
</dbReference>
<evidence type="ECO:0000256" key="2">
    <source>
        <dbReference type="ARBA" id="ARBA00004241"/>
    </source>
</evidence>
<dbReference type="HAMAP" id="MF_00600">
    <property type="entry name" value="CH60"/>
    <property type="match status" value="1"/>
</dbReference>
<dbReference type="InterPro" id="IPR027413">
    <property type="entry name" value="GROEL-like_equatorial_sf"/>
</dbReference>
<accession>A0A3L9L1Z2</accession>
<keyword evidence="7 9" id="KW-0413">Isomerase</keyword>
<evidence type="ECO:0000256" key="1">
    <source>
        <dbReference type="ARBA" id="ARBA00004191"/>
    </source>
</evidence>
<evidence type="ECO:0000256" key="12">
    <source>
        <dbReference type="SAM" id="MobiDB-lite"/>
    </source>
</evidence>
<evidence type="ECO:0000256" key="5">
    <source>
        <dbReference type="ARBA" id="ARBA00022840"/>
    </source>
</evidence>
<dbReference type="SUPFAM" id="SSF54849">
    <property type="entry name" value="GroEL-intermediate domain like"/>
    <property type="match status" value="1"/>
</dbReference>
<comment type="caution">
    <text evidence="13">The sequence shown here is derived from an EMBL/GenBank/DDBJ whole genome shotgun (WGS) entry which is preliminary data.</text>
</comment>
<comment type="similarity">
    <text evidence="3 9 10">Belongs to the chaperonin (HSP60) family.</text>
</comment>
<dbReference type="PANTHER" id="PTHR45633">
    <property type="entry name" value="60 KDA HEAT SHOCK PROTEIN, MITOCHONDRIAL"/>
    <property type="match status" value="1"/>
</dbReference>
<dbReference type="GO" id="GO:0042603">
    <property type="term" value="C:capsule"/>
    <property type="evidence" value="ECO:0007669"/>
    <property type="project" value="UniProtKB-SubCell"/>
</dbReference>
<dbReference type="NCBIfam" id="NF009489">
    <property type="entry name" value="PRK12851.1"/>
    <property type="match status" value="1"/>
</dbReference>
<dbReference type="GO" id="GO:0016853">
    <property type="term" value="F:isomerase activity"/>
    <property type="evidence" value="ECO:0007669"/>
    <property type="project" value="UniProtKB-KW"/>
</dbReference>
<dbReference type="Proteomes" id="UP000277871">
    <property type="component" value="Unassembled WGS sequence"/>
</dbReference>
<dbReference type="PROSITE" id="PS00296">
    <property type="entry name" value="CHAPERONINS_CPN60"/>
    <property type="match status" value="1"/>
</dbReference>
<name>A0A3L9L1Z2_9MICC</name>
<dbReference type="Gene3D" id="1.10.560.10">
    <property type="entry name" value="GroEL-like equatorial domain"/>
    <property type="match status" value="1"/>
</dbReference>
<dbReference type="GO" id="GO:0009986">
    <property type="term" value="C:cell surface"/>
    <property type="evidence" value="ECO:0007669"/>
    <property type="project" value="UniProtKB-SubCell"/>
</dbReference>
<feature type="binding site" evidence="9">
    <location>
        <position position="493"/>
    </location>
    <ligand>
        <name>ATP</name>
        <dbReference type="ChEBI" id="CHEBI:30616"/>
    </ligand>
</feature>
<feature type="region of interest" description="Disordered" evidence="12">
    <location>
        <begin position="525"/>
        <end position="544"/>
    </location>
</feature>